<feature type="compositionally biased region" description="Basic and acidic residues" evidence="1">
    <location>
        <begin position="32"/>
        <end position="42"/>
    </location>
</feature>
<evidence type="ECO:0000313" key="2">
    <source>
        <dbReference type="EMBL" id="SVC70460.1"/>
    </source>
</evidence>
<feature type="compositionally biased region" description="Gly residues" evidence="1">
    <location>
        <begin position="43"/>
        <end position="59"/>
    </location>
</feature>
<accession>A0A382PCB3</accession>
<sequence length="59" mass="5649">VADYGHAQPTGSSVVPSPPGAYGGTGTSADRAGGHRDIDGRRGGLGGCPTLGGTGTDRP</sequence>
<dbReference type="EMBL" id="UINC01106066">
    <property type="protein sequence ID" value="SVC70460.1"/>
    <property type="molecule type" value="Genomic_DNA"/>
</dbReference>
<feature type="non-terminal residue" evidence="2">
    <location>
        <position position="59"/>
    </location>
</feature>
<gene>
    <name evidence="2" type="ORF">METZ01_LOCUS323314</name>
</gene>
<feature type="non-terminal residue" evidence="2">
    <location>
        <position position="1"/>
    </location>
</feature>
<protein>
    <submittedName>
        <fullName evidence="2">Uncharacterized protein</fullName>
    </submittedName>
</protein>
<dbReference type="AlphaFoldDB" id="A0A382PCB3"/>
<reference evidence="2" key="1">
    <citation type="submission" date="2018-05" db="EMBL/GenBank/DDBJ databases">
        <authorList>
            <person name="Lanie J.A."/>
            <person name="Ng W.-L."/>
            <person name="Kazmierczak K.M."/>
            <person name="Andrzejewski T.M."/>
            <person name="Davidsen T.M."/>
            <person name="Wayne K.J."/>
            <person name="Tettelin H."/>
            <person name="Glass J.I."/>
            <person name="Rusch D."/>
            <person name="Podicherti R."/>
            <person name="Tsui H.-C.T."/>
            <person name="Winkler M.E."/>
        </authorList>
    </citation>
    <scope>NUCLEOTIDE SEQUENCE</scope>
</reference>
<organism evidence="2">
    <name type="scientific">marine metagenome</name>
    <dbReference type="NCBI Taxonomy" id="408172"/>
    <lineage>
        <taxon>unclassified sequences</taxon>
        <taxon>metagenomes</taxon>
        <taxon>ecological metagenomes</taxon>
    </lineage>
</organism>
<feature type="region of interest" description="Disordered" evidence="1">
    <location>
        <begin position="1"/>
        <end position="59"/>
    </location>
</feature>
<evidence type="ECO:0000256" key="1">
    <source>
        <dbReference type="SAM" id="MobiDB-lite"/>
    </source>
</evidence>
<name>A0A382PCB3_9ZZZZ</name>
<proteinExistence type="predicted"/>